<dbReference type="Pfam" id="PF03239">
    <property type="entry name" value="FTR1"/>
    <property type="match status" value="1"/>
</dbReference>
<dbReference type="Proteomes" id="UP000256519">
    <property type="component" value="Unassembled WGS sequence"/>
</dbReference>
<feature type="transmembrane region" description="Helical" evidence="6">
    <location>
        <begin position="274"/>
        <end position="296"/>
    </location>
</feature>
<evidence type="ECO:0000256" key="5">
    <source>
        <dbReference type="ARBA" id="ARBA00023136"/>
    </source>
</evidence>
<feature type="transmembrane region" description="Helical" evidence="6">
    <location>
        <begin position="418"/>
        <end position="440"/>
    </location>
</feature>
<dbReference type="AlphaFoldDB" id="A0A3D8WSJ3"/>
<feature type="transmembrane region" description="Helical" evidence="6">
    <location>
        <begin position="243"/>
        <end position="262"/>
    </location>
</feature>
<keyword evidence="4 6" id="KW-1133">Transmembrane helix</keyword>
<comment type="subcellular location">
    <subcellularLocation>
        <location evidence="1">Membrane</location>
        <topology evidence="1">Multi-pass membrane protein</topology>
    </subcellularLocation>
</comment>
<feature type="transmembrane region" description="Helical" evidence="6">
    <location>
        <begin position="385"/>
        <end position="406"/>
    </location>
</feature>
<proteinExistence type="inferred from homology"/>
<evidence type="ECO:0000256" key="6">
    <source>
        <dbReference type="SAM" id="Phobius"/>
    </source>
</evidence>
<evidence type="ECO:0000313" key="9">
    <source>
        <dbReference type="Proteomes" id="UP000256519"/>
    </source>
</evidence>
<organism evidence="8 9">
    <name type="scientific">Priestia megaterium</name>
    <name type="common">Bacillus megaterium</name>
    <dbReference type="NCBI Taxonomy" id="1404"/>
    <lineage>
        <taxon>Bacteria</taxon>
        <taxon>Bacillati</taxon>
        <taxon>Bacillota</taxon>
        <taxon>Bacilli</taxon>
        <taxon>Bacillales</taxon>
        <taxon>Bacillaceae</taxon>
        <taxon>Priestia</taxon>
    </lineage>
</organism>
<dbReference type="GO" id="GO:0033573">
    <property type="term" value="C:high-affinity iron permease complex"/>
    <property type="evidence" value="ECO:0007669"/>
    <property type="project" value="InterPro"/>
</dbReference>
<evidence type="ECO:0000256" key="7">
    <source>
        <dbReference type="SAM" id="SignalP"/>
    </source>
</evidence>
<dbReference type="GO" id="GO:0015093">
    <property type="term" value="F:ferrous iron transmembrane transporter activity"/>
    <property type="evidence" value="ECO:0007669"/>
    <property type="project" value="TreeGrafter"/>
</dbReference>
<accession>A0A3D8WSJ3</accession>
<feature type="signal peptide" evidence="7">
    <location>
        <begin position="1"/>
        <end position="25"/>
    </location>
</feature>
<feature type="transmembrane region" description="Helical" evidence="6">
    <location>
        <begin position="347"/>
        <end position="365"/>
    </location>
</feature>
<dbReference type="PANTHER" id="PTHR31632">
    <property type="entry name" value="IRON TRANSPORTER FTH1"/>
    <property type="match status" value="1"/>
</dbReference>
<name>A0A3D8WSJ3_PRIMG</name>
<gene>
    <name evidence="8" type="ORF">C3744_30500</name>
</gene>
<keyword evidence="5 6" id="KW-0472">Membrane</keyword>
<dbReference type="InterPro" id="IPR004923">
    <property type="entry name" value="FTR1/Fip1/EfeU"/>
</dbReference>
<comment type="similarity">
    <text evidence="2">Belongs to the oxidase-dependent Fe transporter (OFeT) (TC 9.A.10.1) family.</text>
</comment>
<protein>
    <submittedName>
        <fullName evidence="8">Iron permease</fullName>
    </submittedName>
</protein>
<feature type="transmembrane region" description="Helical" evidence="6">
    <location>
        <begin position="308"/>
        <end position="327"/>
    </location>
</feature>
<sequence>MQRRTSLYIIIFAIAMIAFPFRSFAASAASAESDLQDANKNIIEALQFAQSGNVEGAKKQYETFSSTWMSIESGIKEQSQDAYREIEDGMGQIQFALAQQPVKKKNLENSLKDLKQTNEKFIAGKYPRTEAKTKDERTKQGNVADLIVLLNQSLSKLDHNDVNGAKVDIEQFRTSWLDIESVVLTQSSKIYTNAERDMVTSYAMLSSKNPDVKGAKKTIEGMRDYLSPLASKTSYNMLDATTILLREGLEGLLVVVALLGFLKKAGHADKSRWIWIGVGSGLAVSMILGVIVNMLFSAGAFGSNNFLIAGWTGVFAAMMLLYMSYWLHSKSSTAEWQRYIQTQSTKAIDKGSLWSLAILSFLAVFREGTETVLFFIGMASSIKLPTLLTGIAIGLVLLIVLSYLILKVGLKIPMRPFFLVSSILMFYLCFKFAGMGIHGLQLAGLLPATQAPIPTIDFFAIYSTWESVIPQIILLIVAIVAMIWNKKKDKTAKLQQTNQGEPKHAL</sequence>
<dbReference type="PANTHER" id="PTHR31632:SF2">
    <property type="entry name" value="PLASMA MEMBRANE IRON PERMEASE"/>
    <property type="match status" value="1"/>
</dbReference>
<evidence type="ECO:0000313" key="8">
    <source>
        <dbReference type="EMBL" id="RDZ04520.1"/>
    </source>
</evidence>
<dbReference type="EMBL" id="PQWM01000103">
    <property type="protein sequence ID" value="RDZ04520.1"/>
    <property type="molecule type" value="Genomic_DNA"/>
</dbReference>
<evidence type="ECO:0000256" key="4">
    <source>
        <dbReference type="ARBA" id="ARBA00022989"/>
    </source>
</evidence>
<feature type="transmembrane region" description="Helical" evidence="6">
    <location>
        <begin position="460"/>
        <end position="484"/>
    </location>
</feature>
<feature type="chain" id="PRO_5017575116" evidence="7">
    <location>
        <begin position="26"/>
        <end position="506"/>
    </location>
</feature>
<comment type="caution">
    <text evidence="8">The sequence shown here is derived from an EMBL/GenBank/DDBJ whole genome shotgun (WGS) entry which is preliminary data.</text>
</comment>
<reference evidence="8 9" key="1">
    <citation type="journal article" date="2018" name="Appl. Environ. Microbiol.">
        <title>Antimicrobial susceptibility testing and tentative epidemiological cut-off values of five Bacillus species relevant for use as animal feed additives or for plant protection.</title>
        <authorList>
            <person name="Agerso Y."/>
            <person name="Stuer-Lauridsen B."/>
            <person name="Bjerre K."/>
            <person name="Jensen M.G."/>
            <person name="Johansen E."/>
            <person name="Bennedsen M."/>
            <person name="Brockmann E."/>
            <person name="Nielsen B."/>
        </authorList>
    </citation>
    <scope>NUCLEOTIDE SEQUENCE [LARGE SCALE GENOMIC DNA]</scope>
    <source>
        <strain evidence="8 9">CHCC20162</strain>
    </source>
</reference>
<keyword evidence="7" id="KW-0732">Signal</keyword>
<keyword evidence="3 6" id="KW-0812">Transmembrane</keyword>
<dbReference type="RefSeq" id="WP_116079463.1">
    <property type="nucleotide sequence ID" value="NZ_CP187631.1"/>
</dbReference>
<evidence type="ECO:0000256" key="3">
    <source>
        <dbReference type="ARBA" id="ARBA00022692"/>
    </source>
</evidence>
<evidence type="ECO:0000256" key="1">
    <source>
        <dbReference type="ARBA" id="ARBA00004141"/>
    </source>
</evidence>
<evidence type="ECO:0000256" key="2">
    <source>
        <dbReference type="ARBA" id="ARBA00008333"/>
    </source>
</evidence>